<evidence type="ECO:0000256" key="1">
    <source>
        <dbReference type="SAM" id="SignalP"/>
    </source>
</evidence>
<dbReference type="Proteomes" id="UP000446768">
    <property type="component" value="Unassembled WGS sequence"/>
</dbReference>
<evidence type="ECO:0000313" key="3">
    <source>
        <dbReference type="Proteomes" id="UP000446768"/>
    </source>
</evidence>
<dbReference type="AlphaFoldDB" id="A0A7X2IMH6"/>
<name>A0A7X2IMH6_9BURK</name>
<accession>A0A7X2IMH6</accession>
<keyword evidence="3" id="KW-1185">Reference proteome</keyword>
<evidence type="ECO:0000313" key="2">
    <source>
        <dbReference type="EMBL" id="MRV72188.1"/>
    </source>
</evidence>
<dbReference type="PROSITE" id="PS51257">
    <property type="entry name" value="PROKAR_LIPOPROTEIN"/>
    <property type="match status" value="1"/>
</dbReference>
<feature type="chain" id="PRO_5031451411" evidence="1">
    <location>
        <begin position="32"/>
        <end position="134"/>
    </location>
</feature>
<proteinExistence type="predicted"/>
<dbReference type="RefSeq" id="WP_154373519.1">
    <property type="nucleotide sequence ID" value="NZ_WKJJ01000006.1"/>
</dbReference>
<keyword evidence="1" id="KW-0732">Signal</keyword>
<dbReference type="EMBL" id="WKJJ01000006">
    <property type="protein sequence ID" value="MRV72188.1"/>
    <property type="molecule type" value="Genomic_DNA"/>
</dbReference>
<gene>
    <name evidence="2" type="ORF">GJ700_10725</name>
</gene>
<organism evidence="2 3">
    <name type="scientific">Pseudoduganella rivuli</name>
    <dbReference type="NCBI Taxonomy" id="2666085"/>
    <lineage>
        <taxon>Bacteria</taxon>
        <taxon>Pseudomonadati</taxon>
        <taxon>Pseudomonadota</taxon>
        <taxon>Betaproteobacteria</taxon>
        <taxon>Burkholderiales</taxon>
        <taxon>Oxalobacteraceae</taxon>
        <taxon>Telluria group</taxon>
        <taxon>Pseudoduganella</taxon>
    </lineage>
</organism>
<protein>
    <submittedName>
        <fullName evidence="2">DUF2946 domain-containing protein</fullName>
    </submittedName>
</protein>
<sequence>MKRTSATSTLWLWIACFAVLLNALAPSVSHAIAFSQGVPATWEICRADGSRVTVSGLITSGDSDDSNKSSGAAKTMGGDCAYCQTHAGSFGLPPATLSGLPATGTPFMPFLFYRAPRPLAVWASAQPRGPPARI</sequence>
<reference evidence="2 3" key="1">
    <citation type="submission" date="2019-11" db="EMBL/GenBank/DDBJ databases">
        <title>Novel species isolated from a subtropical stream in China.</title>
        <authorList>
            <person name="Lu H."/>
        </authorList>
    </citation>
    <scope>NUCLEOTIDE SEQUENCE [LARGE SCALE GENOMIC DNA]</scope>
    <source>
        <strain evidence="2 3">FT92W</strain>
    </source>
</reference>
<dbReference type="Pfam" id="PF11162">
    <property type="entry name" value="DUF2946"/>
    <property type="match status" value="1"/>
</dbReference>
<comment type="caution">
    <text evidence="2">The sequence shown here is derived from an EMBL/GenBank/DDBJ whole genome shotgun (WGS) entry which is preliminary data.</text>
</comment>
<feature type="signal peptide" evidence="1">
    <location>
        <begin position="1"/>
        <end position="31"/>
    </location>
</feature>
<dbReference type="InterPro" id="IPR021333">
    <property type="entry name" value="DUF2946"/>
</dbReference>